<keyword evidence="1" id="KW-0812">Transmembrane</keyword>
<dbReference type="EMBL" id="UGYK01000002">
    <property type="protein sequence ID" value="SUI62453.1"/>
    <property type="molecule type" value="Genomic_DNA"/>
</dbReference>
<proteinExistence type="predicted"/>
<name>A0A379ZI59_SERMA</name>
<accession>A0A379ZI59</accession>
<evidence type="ECO:0000259" key="2">
    <source>
        <dbReference type="Pfam" id="PF12607"/>
    </source>
</evidence>
<feature type="transmembrane region" description="Helical" evidence="1">
    <location>
        <begin position="167"/>
        <end position="184"/>
    </location>
</feature>
<feature type="domain" description="DUF3772" evidence="2">
    <location>
        <begin position="6"/>
        <end position="66"/>
    </location>
</feature>
<feature type="transmembrane region" description="Helical" evidence="1">
    <location>
        <begin position="123"/>
        <end position="147"/>
    </location>
</feature>
<protein>
    <submittedName>
        <fullName evidence="3">Protein of uncharacterized function (DUF3772)</fullName>
    </submittedName>
</protein>
<reference evidence="3 4" key="1">
    <citation type="submission" date="2018-06" db="EMBL/GenBank/DDBJ databases">
        <authorList>
            <consortium name="Pathogen Informatics"/>
            <person name="Doyle S."/>
        </authorList>
    </citation>
    <scope>NUCLEOTIDE SEQUENCE [LARGE SCALE GENOMIC DNA]</scope>
    <source>
        <strain evidence="3 4">NCTC10211</strain>
    </source>
</reference>
<evidence type="ECO:0000313" key="3">
    <source>
        <dbReference type="EMBL" id="SUI62453.1"/>
    </source>
</evidence>
<dbReference type="InterPro" id="IPR022249">
    <property type="entry name" value="DUF3772"/>
</dbReference>
<keyword evidence="1" id="KW-1133">Transmembrane helix</keyword>
<evidence type="ECO:0000313" key="4">
    <source>
        <dbReference type="Proteomes" id="UP000254765"/>
    </source>
</evidence>
<evidence type="ECO:0000256" key="1">
    <source>
        <dbReference type="SAM" id="Phobius"/>
    </source>
</evidence>
<dbReference type="Proteomes" id="UP000254765">
    <property type="component" value="Unassembled WGS sequence"/>
</dbReference>
<keyword evidence="1" id="KW-0472">Membrane</keyword>
<dbReference type="Pfam" id="PF12607">
    <property type="entry name" value="DUF3772"/>
    <property type="match status" value="1"/>
</dbReference>
<dbReference type="AlphaFoldDB" id="A0A379ZI59"/>
<gene>
    <name evidence="3" type="ORF">NCTC10211_03835</name>
</gene>
<sequence length="226" mass="25278">MDDAVKRAQAIKTSAFDLGQQISDLRRVAFKTQLALNTGSILGVKFWTPVVQPSADDVQRLDQFNAEMKAAWDASWQDEWRYGTLALLALAVIVWSWGRYLSERFLAWVSIRFLPDGRLRRSFMAITTVAVTVFTTSIALNLLYYVFIRVQPLPVMLEDFAEGFNRLGIFCALIAGLGRAALSLNRPSWRLASLDNESGRRAALLLAAAGRSGAGVRHRGTDQQRR</sequence>
<organism evidence="3 4">
    <name type="scientific">Serratia marcescens</name>
    <dbReference type="NCBI Taxonomy" id="615"/>
    <lineage>
        <taxon>Bacteria</taxon>
        <taxon>Pseudomonadati</taxon>
        <taxon>Pseudomonadota</taxon>
        <taxon>Gammaproteobacteria</taxon>
        <taxon>Enterobacterales</taxon>
        <taxon>Yersiniaceae</taxon>
        <taxon>Serratia</taxon>
    </lineage>
</organism>